<keyword evidence="3" id="KW-0963">Cytoplasm</keyword>
<protein>
    <recommendedName>
        <fullName evidence="11">Cilia- and flagella-associated protein 52</fullName>
    </recommendedName>
</protein>
<evidence type="ECO:0000256" key="10">
    <source>
        <dbReference type="ARBA" id="ARBA00029456"/>
    </source>
</evidence>
<dbReference type="SUPFAM" id="SSF50998">
    <property type="entry name" value="Quinoprotein alcohol dehydrogenase-like"/>
    <property type="match status" value="1"/>
</dbReference>
<dbReference type="AlphaFoldDB" id="G0UBZ7"/>
<evidence type="ECO:0000256" key="9">
    <source>
        <dbReference type="ARBA" id="ARBA00023273"/>
    </source>
</evidence>
<sequence length="630" mass="67853">MTAKEYENTPRLTLDSVIGFGGRISNSIIAHPNGEHLIYALGACIVIQKVRDRSSSEFLYGHNDKISCLTVSSSGRYVASGQMTHQGFQADVCIFDFEQRRMIHRMLLHKVKVQALAFSTDEQYLASIGGIDDKAVVVWDVSTGHPLCGAPAHHTESKTVIFFNTNNQKLITAGVGSLRVWTIDPSDRKMTAEDVNVGNIRRCINFVVVEATDRYAYCGTTTGDVLCVLLERGANAYKMSGPQKKLAGGITSMLLTPPGDVLVGSGSGNVSLLSKINLTVLKEVSVQGAVTGLCVAPQGFLVGTLESNIYLVEGGNFRAELRLTCHSDTVNDVIFPEGLSALFATCCGPDIRVWNASTSNEILRIQISGLVCNCIQFTKDGSMIVSGWDDGKLRAFGPQSGKLIFAVNDAHKKDGIKSFSGMAFGVTAVCVDGTSQRIISGGADGLVRIWGVQGRHCAMEASLSEHKATVNSISVSRDNTECVSASDDGSCIVWDLVRLVRRDVIYSQTRFRAVEYYIDESQLLTAGTNKTITWWDSVDCGAIREIPGSRTAEVNSLSLSSDGRFFVSGGADRIVKVWGYDEGNCVAVGLAHSCNITKVRVSPDGQKIVSVGDEGAIMVWSVGNLNIKSV</sequence>
<keyword evidence="4 12" id="KW-0853">WD repeat</keyword>
<evidence type="ECO:0000256" key="11">
    <source>
        <dbReference type="ARBA" id="ARBA00029552"/>
    </source>
</evidence>
<evidence type="ECO:0000256" key="2">
    <source>
        <dbReference type="ARBA" id="ARBA00004496"/>
    </source>
</evidence>
<dbReference type="EMBL" id="HE573027">
    <property type="protein sequence ID" value="CCC53345.1"/>
    <property type="molecule type" value="Genomic_DNA"/>
</dbReference>
<dbReference type="InterPro" id="IPR036322">
    <property type="entry name" value="WD40_repeat_dom_sf"/>
</dbReference>
<keyword evidence="6" id="KW-0282">Flagellum</keyword>
<dbReference type="InterPro" id="IPR050630">
    <property type="entry name" value="WD_repeat_EMAP"/>
</dbReference>
<organism evidence="13">
    <name type="scientific">Trypanosoma vivax (strain Y486)</name>
    <dbReference type="NCBI Taxonomy" id="1055687"/>
    <lineage>
        <taxon>Eukaryota</taxon>
        <taxon>Discoba</taxon>
        <taxon>Euglenozoa</taxon>
        <taxon>Kinetoplastea</taxon>
        <taxon>Metakinetoplastina</taxon>
        <taxon>Trypanosomatida</taxon>
        <taxon>Trypanosomatidae</taxon>
        <taxon>Trypanosoma</taxon>
        <taxon>Duttonella</taxon>
    </lineage>
</organism>
<name>G0UBZ7_TRYVY</name>
<feature type="repeat" description="WD" evidence="12">
    <location>
        <begin position="463"/>
        <end position="496"/>
    </location>
</feature>
<feature type="repeat" description="WD" evidence="12">
    <location>
        <begin position="589"/>
        <end position="622"/>
    </location>
</feature>
<dbReference type="GO" id="GO:0005840">
    <property type="term" value="C:ribosome"/>
    <property type="evidence" value="ECO:0007669"/>
    <property type="project" value="UniProtKB-KW"/>
</dbReference>
<comment type="similarity">
    <text evidence="10">Belongs to the CFAP52 family.</text>
</comment>
<dbReference type="OMA" id="RIMVYNF"/>
<dbReference type="GO" id="GO:0031514">
    <property type="term" value="C:motile cilium"/>
    <property type="evidence" value="ECO:0007669"/>
    <property type="project" value="UniProtKB-SubCell"/>
</dbReference>
<dbReference type="InterPro" id="IPR019775">
    <property type="entry name" value="WD40_repeat_CS"/>
</dbReference>
<evidence type="ECO:0000256" key="7">
    <source>
        <dbReference type="ARBA" id="ARBA00022980"/>
    </source>
</evidence>
<feature type="repeat" description="WD" evidence="12">
    <location>
        <begin position="419"/>
        <end position="460"/>
    </location>
</feature>
<evidence type="ECO:0000256" key="12">
    <source>
        <dbReference type="PROSITE-ProRule" id="PRU00221"/>
    </source>
</evidence>
<dbReference type="PANTHER" id="PTHR13720">
    <property type="entry name" value="WD-40 REPEAT PROTEIN"/>
    <property type="match status" value="1"/>
</dbReference>
<keyword evidence="9" id="KW-0966">Cell projection</keyword>
<evidence type="ECO:0000256" key="4">
    <source>
        <dbReference type="ARBA" id="ARBA00022574"/>
    </source>
</evidence>
<dbReference type="InterPro" id="IPR015943">
    <property type="entry name" value="WD40/YVTN_repeat-like_dom_sf"/>
</dbReference>
<dbReference type="InterPro" id="IPR001680">
    <property type="entry name" value="WD40_rpt"/>
</dbReference>
<dbReference type="PROSITE" id="PS50294">
    <property type="entry name" value="WD_REPEATS_REGION"/>
    <property type="match status" value="3"/>
</dbReference>
<keyword evidence="7" id="KW-0689">Ribosomal protein</keyword>
<dbReference type="SMART" id="SM00320">
    <property type="entry name" value="WD40"/>
    <property type="match status" value="11"/>
</dbReference>
<evidence type="ECO:0000256" key="6">
    <source>
        <dbReference type="ARBA" id="ARBA00022846"/>
    </source>
</evidence>
<dbReference type="PANTHER" id="PTHR13720:SF14">
    <property type="entry name" value="CILIA- AND FLAGELLA-ASSOCIATED PROTEIN 52"/>
    <property type="match status" value="1"/>
</dbReference>
<dbReference type="PROSITE" id="PS50082">
    <property type="entry name" value="WD_REPEATS_2"/>
    <property type="match status" value="4"/>
</dbReference>
<keyword evidence="8" id="KW-0969">Cilium</keyword>
<evidence type="ECO:0000256" key="3">
    <source>
        <dbReference type="ARBA" id="ARBA00022490"/>
    </source>
</evidence>
<evidence type="ECO:0000256" key="5">
    <source>
        <dbReference type="ARBA" id="ARBA00022737"/>
    </source>
</evidence>
<dbReference type="GO" id="GO:0005930">
    <property type="term" value="C:axoneme"/>
    <property type="evidence" value="ECO:0007669"/>
    <property type="project" value="UniProtKB-ARBA"/>
</dbReference>
<dbReference type="Pfam" id="PF00400">
    <property type="entry name" value="WD40"/>
    <property type="match status" value="6"/>
</dbReference>
<dbReference type="FunFam" id="2.130.10.10:FF:000207">
    <property type="entry name" value="Cilia- and flagella-associated protein 52"/>
    <property type="match status" value="1"/>
</dbReference>
<proteinExistence type="inferred from homology"/>
<keyword evidence="7" id="KW-0687">Ribonucleoprotein</keyword>
<comment type="subcellular location">
    <subcellularLocation>
        <location evidence="1">Cell projection</location>
        <location evidence="1">Cilium</location>
        <location evidence="1">Flagellum</location>
    </subcellularLocation>
    <subcellularLocation>
        <location evidence="2">Cytoplasm</location>
    </subcellularLocation>
</comment>
<feature type="repeat" description="WD" evidence="12">
    <location>
        <begin position="547"/>
        <end position="588"/>
    </location>
</feature>
<keyword evidence="5" id="KW-0677">Repeat</keyword>
<accession>G0UBZ7</accession>
<evidence type="ECO:0000256" key="1">
    <source>
        <dbReference type="ARBA" id="ARBA00004230"/>
    </source>
</evidence>
<evidence type="ECO:0000313" key="13">
    <source>
        <dbReference type="EMBL" id="CCC53345.1"/>
    </source>
</evidence>
<dbReference type="InterPro" id="IPR011047">
    <property type="entry name" value="Quinoprotein_ADH-like_sf"/>
</dbReference>
<gene>
    <name evidence="13" type="ORF">TVY486_1108290</name>
</gene>
<dbReference type="FunFam" id="2.130.10.10:FF:001320">
    <property type="entry name" value="Predicted protein"/>
    <property type="match status" value="1"/>
</dbReference>
<evidence type="ECO:0000256" key="8">
    <source>
        <dbReference type="ARBA" id="ARBA00023069"/>
    </source>
</evidence>
<dbReference type="SUPFAM" id="SSF50978">
    <property type="entry name" value="WD40 repeat-like"/>
    <property type="match status" value="1"/>
</dbReference>
<reference evidence="13" key="1">
    <citation type="journal article" date="2012" name="Proc. Natl. Acad. Sci. U.S.A.">
        <title>Antigenic diversity is generated by distinct evolutionary mechanisms in African trypanosome species.</title>
        <authorList>
            <person name="Jackson A.P."/>
            <person name="Berry A."/>
            <person name="Aslett M."/>
            <person name="Allison H.C."/>
            <person name="Burton P."/>
            <person name="Vavrova-Anderson J."/>
            <person name="Brown R."/>
            <person name="Browne H."/>
            <person name="Corton N."/>
            <person name="Hauser H."/>
            <person name="Gamble J."/>
            <person name="Gilderthorp R."/>
            <person name="Marcello L."/>
            <person name="McQuillan J."/>
            <person name="Otto T.D."/>
            <person name="Quail M.A."/>
            <person name="Sanders M.J."/>
            <person name="van Tonder A."/>
            <person name="Ginger M.L."/>
            <person name="Field M.C."/>
            <person name="Barry J.D."/>
            <person name="Hertz-Fowler C."/>
            <person name="Berriman M."/>
        </authorList>
    </citation>
    <scope>NUCLEOTIDE SEQUENCE</scope>
    <source>
        <strain evidence="13">Y486</strain>
    </source>
</reference>
<dbReference type="FunFam" id="2.130.10.10:FF:000173">
    <property type="entry name" value="Cilia- and flagella-associated protein 52"/>
    <property type="match status" value="1"/>
</dbReference>
<dbReference type="Gene3D" id="2.130.10.10">
    <property type="entry name" value="YVTN repeat-like/Quinoprotein amine dehydrogenase"/>
    <property type="match status" value="3"/>
</dbReference>
<dbReference type="PROSITE" id="PS00678">
    <property type="entry name" value="WD_REPEATS_1"/>
    <property type="match status" value="1"/>
</dbReference>